<dbReference type="GO" id="GO:0010833">
    <property type="term" value="P:telomere maintenance via telomere lengthening"/>
    <property type="evidence" value="ECO:0007669"/>
    <property type="project" value="TreeGrafter"/>
</dbReference>
<feature type="compositionally biased region" description="Low complexity" evidence="12">
    <location>
        <begin position="359"/>
        <end position="370"/>
    </location>
</feature>
<sequence length="1097" mass="121786">MAKLSSHNTTRQGSEQPHQTPTTTTTTPRNGSSETTKTNKRIFVDPKGQPLQICVSKTVPDRESVESRIREYGGIPTYDESKTAIKLGAPGRTTQEVMFSVDWVDDCIRDQKLIELDTFTYRLKTAAKNTRMPFSREDDRLIEEFVKSKRAVNAPINGNKIYEEFAAQVKTLYHHAQHTAQSWRDRAVNVLNLTGGLSPYEASKAKREEARRQMQEKLAADRKLLEIEQKKLLEIQELRQQQQKVAQPTLTGNAHISIEVIESDSEEEKEETMEEQEPSTQFFTQQFPSSQRSILDLSDIASTDSEDRSHRTARDEIVRRRSHPGTQTRTASQLPKLPATQAVDMEIMSSENVLPDTASSSSSSLSSPSSPARPPPIRALESRDATPASDKCLQQDQDSSYGAPSGSDHSNPIMHYGKTPKSTDILNITADQHNHPSDADESDISEPRFPQPLPQVRRSVKADRARPATLSPVSKRIASPGSLQDPALKWNSRRSLPNRSWNQTAHPDERKQAGTPVQDDLVAAQGSPTSLTSPSLPTWRNSPQAHLSIPDTLSVPNQDVSASGSQKGVPNTYALDSAAVVDDTPSPATVKDAHAEPAIEDPQSSSAVEDIRDEAVLDDWKDDWQDELVLDDIHDDHTEQNRVDGPNTAGSHDDADMPEHDYNSDLTDEDDKTIEQRIMRKKQHRLLSPPVPRGQKPSSPILTPAGNLESEAQEERELEDNQSTYKLPAKLLLSGATSKRHQKQMSQTIWSGGMSFQFKKRSAFSPGLEGGVSAANSVPVSREGSVPATDGEVSHKEVEANRLSFSRKGQEKHPKHPGASEPRGDDFNVQVKVTETLTVAESTETVITEGVDALLTVKGEPEDNLDVGDPEGVEEQEEGEQLGEADQRTSDTAQGIQEEAHVSSSPAPPSESPKSVFEQVAIEASALSSGTEYKDVMLDYYSGDGEDESSERRKEREQLLLYLRDLYRKEIRTLMLHELVPALRSIDVLDACSGDLELAQILISKGMTEEIEDRFWTREDDYKLYSRKNEDVESLLGKHSAIEVVHRITYLTKTRQASRQFEVAHNAMEKSGLLKRARGRFGGRGESKKQRVVDGDQ</sequence>
<keyword evidence="10" id="KW-0539">Nucleus</keyword>
<evidence type="ECO:0000256" key="3">
    <source>
        <dbReference type="ARBA" id="ARBA00010467"/>
    </source>
</evidence>
<dbReference type="Gene3D" id="1.10.10.2170">
    <property type="match status" value="1"/>
</dbReference>
<feature type="compositionally biased region" description="Polar residues" evidence="12">
    <location>
        <begin position="1"/>
        <end position="19"/>
    </location>
</feature>
<evidence type="ECO:0000256" key="9">
    <source>
        <dbReference type="ARBA" id="ARBA00023163"/>
    </source>
</evidence>
<evidence type="ECO:0000256" key="8">
    <source>
        <dbReference type="ARBA" id="ARBA00023159"/>
    </source>
</evidence>
<evidence type="ECO:0000256" key="10">
    <source>
        <dbReference type="ARBA" id="ARBA00023242"/>
    </source>
</evidence>
<gene>
    <name evidence="14" type="ORF">EC957_009417</name>
</gene>
<evidence type="ECO:0000256" key="7">
    <source>
        <dbReference type="ARBA" id="ARBA00023015"/>
    </source>
</evidence>
<feature type="compositionally biased region" description="Polar residues" evidence="12">
    <location>
        <begin position="420"/>
        <end position="431"/>
    </location>
</feature>
<dbReference type="PROSITE" id="PS50172">
    <property type="entry name" value="BRCT"/>
    <property type="match status" value="1"/>
</dbReference>
<feature type="compositionally biased region" description="Acidic residues" evidence="12">
    <location>
        <begin position="711"/>
        <end position="720"/>
    </location>
</feature>
<dbReference type="InterPro" id="IPR009057">
    <property type="entry name" value="Homeodomain-like_sf"/>
</dbReference>
<feature type="domain" description="BRCT" evidence="13">
    <location>
        <begin position="98"/>
        <end position="121"/>
    </location>
</feature>
<dbReference type="GO" id="GO:0031848">
    <property type="term" value="P:protection from non-homologous end joining at telomere"/>
    <property type="evidence" value="ECO:0007669"/>
    <property type="project" value="TreeGrafter"/>
</dbReference>
<dbReference type="InterPro" id="IPR039595">
    <property type="entry name" value="TE2IP/Rap1"/>
</dbReference>
<feature type="compositionally biased region" description="Low complexity" evidence="12">
    <location>
        <begin position="527"/>
        <end position="538"/>
    </location>
</feature>
<keyword evidence="8" id="KW-0010">Activator</keyword>
<evidence type="ECO:0000256" key="4">
    <source>
        <dbReference type="ARBA" id="ARBA00017805"/>
    </source>
</evidence>
<feature type="region of interest" description="Disordered" evidence="12">
    <location>
        <begin position="768"/>
        <end position="828"/>
    </location>
</feature>
<feature type="compositionally biased region" description="Acidic residues" evidence="12">
    <location>
        <begin position="862"/>
        <end position="883"/>
    </location>
</feature>
<dbReference type="PANTHER" id="PTHR16466:SF6">
    <property type="entry name" value="TELOMERIC REPEAT-BINDING FACTOR 2-INTERACTING PROTEIN 1"/>
    <property type="match status" value="1"/>
</dbReference>
<comment type="caution">
    <text evidence="14">The sequence shown here is derived from an EMBL/GenBank/DDBJ whole genome shotgun (WGS) entry which is preliminary data.</text>
</comment>
<feature type="compositionally biased region" description="Basic and acidic residues" evidence="12">
    <location>
        <begin position="631"/>
        <end position="642"/>
    </location>
</feature>
<dbReference type="InterPro" id="IPR038104">
    <property type="entry name" value="Rap1_C_sf"/>
</dbReference>
<comment type="similarity">
    <text evidence="3">Belongs to the RAP1 family.</text>
</comment>
<feature type="region of interest" description="Disordered" evidence="12">
    <location>
        <begin position="631"/>
        <end position="723"/>
    </location>
</feature>
<evidence type="ECO:0000256" key="11">
    <source>
        <dbReference type="ARBA" id="ARBA00032471"/>
    </source>
</evidence>
<keyword evidence="9" id="KW-0804">Transcription</keyword>
<feature type="compositionally biased region" description="Basic and acidic residues" evidence="12">
    <location>
        <begin position="305"/>
        <end position="319"/>
    </location>
</feature>
<feature type="compositionally biased region" description="Basic and acidic residues" evidence="12">
    <location>
        <begin position="651"/>
        <end position="663"/>
    </location>
</feature>
<reference evidence="14" key="1">
    <citation type="journal article" date="2020" name="Fungal Divers.">
        <title>Resolving the Mortierellaceae phylogeny through synthesis of multi-gene phylogenetics and phylogenomics.</title>
        <authorList>
            <person name="Vandepol N."/>
            <person name="Liber J."/>
            <person name="Desiro A."/>
            <person name="Na H."/>
            <person name="Kennedy M."/>
            <person name="Barry K."/>
            <person name="Grigoriev I.V."/>
            <person name="Miller A.N."/>
            <person name="O'Donnell K."/>
            <person name="Stajich J.E."/>
            <person name="Bonito G."/>
        </authorList>
    </citation>
    <scope>NUCLEOTIDE SEQUENCE</scope>
    <source>
        <strain evidence="14">NRRL 2591</strain>
    </source>
</reference>
<dbReference type="InterPro" id="IPR015010">
    <property type="entry name" value="TERF2IP_Myb"/>
</dbReference>
<dbReference type="GO" id="GO:0042162">
    <property type="term" value="F:telomeric DNA binding"/>
    <property type="evidence" value="ECO:0007669"/>
    <property type="project" value="TreeGrafter"/>
</dbReference>
<protein>
    <recommendedName>
        <fullName evidence="4">Telomeric repeat-binding factor 2-interacting protein 1</fullName>
    </recommendedName>
    <alternativeName>
        <fullName evidence="11">Repressor/activator protein 1 homolog</fullName>
    </alternativeName>
</protein>
<evidence type="ECO:0000256" key="5">
    <source>
        <dbReference type="ARBA" id="ARBA00022454"/>
    </source>
</evidence>
<keyword evidence="15" id="KW-1185">Reference proteome</keyword>
<evidence type="ECO:0000313" key="14">
    <source>
        <dbReference type="EMBL" id="KAF9536918.1"/>
    </source>
</evidence>
<evidence type="ECO:0000256" key="12">
    <source>
        <dbReference type="SAM" id="MobiDB-lite"/>
    </source>
</evidence>
<keyword evidence="6" id="KW-0779">Telomere</keyword>
<feature type="compositionally biased region" description="Polar residues" evidence="12">
    <location>
        <begin position="324"/>
        <end position="333"/>
    </location>
</feature>
<dbReference type="Pfam" id="PF11626">
    <property type="entry name" value="Rap1_C"/>
    <property type="match status" value="1"/>
</dbReference>
<feature type="compositionally biased region" description="Polar residues" evidence="12">
    <location>
        <begin position="554"/>
        <end position="569"/>
    </location>
</feature>
<feature type="region of interest" description="Disordered" evidence="12">
    <location>
        <begin position="853"/>
        <end position="916"/>
    </location>
</feature>
<dbReference type="GO" id="GO:0070187">
    <property type="term" value="C:shelterin complex"/>
    <property type="evidence" value="ECO:0007669"/>
    <property type="project" value="TreeGrafter"/>
</dbReference>
<feature type="compositionally biased region" description="Acidic residues" evidence="12">
    <location>
        <begin position="263"/>
        <end position="277"/>
    </location>
</feature>
<evidence type="ECO:0000313" key="15">
    <source>
        <dbReference type="Proteomes" id="UP000723463"/>
    </source>
</evidence>
<feature type="compositionally biased region" description="Low complexity" evidence="12">
    <location>
        <begin position="278"/>
        <end position="291"/>
    </location>
</feature>
<evidence type="ECO:0000259" key="13">
    <source>
        <dbReference type="PROSITE" id="PS50172"/>
    </source>
</evidence>
<dbReference type="AlphaFoldDB" id="A0A9P6JXT4"/>
<name>A0A9P6JXT4_9FUNG</name>
<evidence type="ECO:0000256" key="6">
    <source>
        <dbReference type="ARBA" id="ARBA00022895"/>
    </source>
</evidence>
<feature type="compositionally biased region" description="Polar residues" evidence="12">
    <location>
        <begin position="493"/>
        <end position="505"/>
    </location>
</feature>
<evidence type="ECO:0000256" key="1">
    <source>
        <dbReference type="ARBA" id="ARBA00004123"/>
    </source>
</evidence>
<accession>A0A9P6JXT4</accession>
<keyword evidence="7" id="KW-0805">Transcription regulation</keyword>
<feature type="region of interest" description="Disordered" evidence="12">
    <location>
        <begin position="263"/>
        <end position="610"/>
    </location>
</feature>
<dbReference type="Pfam" id="PF08914">
    <property type="entry name" value="Myb_Rap1"/>
    <property type="match status" value="1"/>
</dbReference>
<comment type="subcellular location">
    <subcellularLocation>
        <location evidence="2">Chromosome</location>
        <location evidence="2">Telomere</location>
    </subcellularLocation>
    <subcellularLocation>
        <location evidence="1">Nucleus</location>
    </subcellularLocation>
</comment>
<dbReference type="Gene3D" id="1.10.10.60">
    <property type="entry name" value="Homeodomain-like"/>
    <property type="match status" value="1"/>
</dbReference>
<organism evidence="14 15">
    <name type="scientific">Mortierella hygrophila</name>
    <dbReference type="NCBI Taxonomy" id="979708"/>
    <lineage>
        <taxon>Eukaryota</taxon>
        <taxon>Fungi</taxon>
        <taxon>Fungi incertae sedis</taxon>
        <taxon>Mucoromycota</taxon>
        <taxon>Mortierellomycotina</taxon>
        <taxon>Mortierellomycetes</taxon>
        <taxon>Mortierellales</taxon>
        <taxon>Mortierellaceae</taxon>
        <taxon>Mortierella</taxon>
    </lineage>
</organism>
<proteinExistence type="inferred from homology"/>
<dbReference type="EMBL" id="JAAAXW010000511">
    <property type="protein sequence ID" value="KAF9536918.1"/>
    <property type="molecule type" value="Genomic_DNA"/>
</dbReference>
<dbReference type="CDD" id="cd11655">
    <property type="entry name" value="rap1_myb-like"/>
    <property type="match status" value="1"/>
</dbReference>
<keyword evidence="5" id="KW-0158">Chromosome</keyword>
<dbReference type="Proteomes" id="UP000723463">
    <property type="component" value="Unassembled WGS sequence"/>
</dbReference>
<dbReference type="PANTHER" id="PTHR16466">
    <property type="entry name" value="TELOMERE REPEAT-BINDING FACTOR 2-INTERACTING PROTEIN 1"/>
    <property type="match status" value="1"/>
</dbReference>
<evidence type="ECO:0000256" key="2">
    <source>
        <dbReference type="ARBA" id="ARBA00004574"/>
    </source>
</evidence>
<feature type="region of interest" description="Disordered" evidence="12">
    <location>
        <begin position="1"/>
        <end position="43"/>
    </location>
</feature>
<feature type="compositionally biased region" description="Polar residues" evidence="12">
    <location>
        <begin position="392"/>
        <end position="410"/>
    </location>
</feature>
<dbReference type="InterPro" id="IPR021661">
    <property type="entry name" value="Rap1_C"/>
</dbReference>
<dbReference type="InterPro" id="IPR001357">
    <property type="entry name" value="BRCT_dom"/>
</dbReference>
<dbReference type="SUPFAM" id="SSF46689">
    <property type="entry name" value="Homeodomain-like"/>
    <property type="match status" value="1"/>
</dbReference>